<dbReference type="Gene3D" id="3.40.50.1820">
    <property type="entry name" value="alpha/beta hydrolase"/>
    <property type="match status" value="2"/>
</dbReference>
<dbReference type="InterPro" id="IPR050654">
    <property type="entry name" value="AChE-related_enzymes"/>
</dbReference>
<protein>
    <recommendedName>
        <fullName evidence="4">Carboxylesterase type B domain-containing protein</fullName>
    </recommendedName>
</protein>
<accession>A0A409XE09</accession>
<dbReference type="InterPro" id="IPR029058">
    <property type="entry name" value="AB_hydrolase_fold"/>
</dbReference>
<evidence type="ECO:0000313" key="5">
    <source>
        <dbReference type="EMBL" id="PPQ88990.1"/>
    </source>
</evidence>
<dbReference type="EMBL" id="NHYD01001970">
    <property type="protein sequence ID" value="PPQ88990.1"/>
    <property type="molecule type" value="Genomic_DNA"/>
</dbReference>
<evidence type="ECO:0000259" key="4">
    <source>
        <dbReference type="Pfam" id="PF00135"/>
    </source>
</evidence>
<keyword evidence="2" id="KW-0378">Hydrolase</keyword>
<proteinExistence type="inferred from homology"/>
<feature type="domain" description="Carboxylesterase type B" evidence="4">
    <location>
        <begin position="29"/>
        <end position="346"/>
    </location>
</feature>
<organism evidence="5 6">
    <name type="scientific">Psilocybe cyanescens</name>
    <dbReference type="NCBI Taxonomy" id="93625"/>
    <lineage>
        <taxon>Eukaryota</taxon>
        <taxon>Fungi</taxon>
        <taxon>Dikarya</taxon>
        <taxon>Basidiomycota</taxon>
        <taxon>Agaricomycotina</taxon>
        <taxon>Agaricomycetes</taxon>
        <taxon>Agaricomycetidae</taxon>
        <taxon>Agaricales</taxon>
        <taxon>Agaricineae</taxon>
        <taxon>Strophariaceae</taxon>
        <taxon>Psilocybe</taxon>
    </lineage>
</organism>
<dbReference type="Pfam" id="PF00135">
    <property type="entry name" value="COesterase"/>
    <property type="match status" value="4"/>
</dbReference>
<dbReference type="InterPro" id="IPR002018">
    <property type="entry name" value="CarbesteraseB"/>
</dbReference>
<feature type="domain" description="Carboxylesterase type B" evidence="4">
    <location>
        <begin position="1014"/>
        <end position="1129"/>
    </location>
</feature>
<comment type="similarity">
    <text evidence="1">Belongs to the type-B carboxylesterase/lipase family.</text>
</comment>
<dbReference type="AlphaFoldDB" id="A0A409XE09"/>
<feature type="domain" description="Carboxylesterase type B" evidence="4">
    <location>
        <begin position="679"/>
        <end position="994"/>
    </location>
</feature>
<keyword evidence="3" id="KW-0732">Signal</keyword>
<dbReference type="STRING" id="93625.A0A409XE09"/>
<feature type="domain" description="Carboxylesterase type B" evidence="4">
    <location>
        <begin position="364"/>
        <end position="499"/>
    </location>
</feature>
<dbReference type="SUPFAM" id="SSF53474">
    <property type="entry name" value="alpha/beta-Hydrolases"/>
    <property type="match status" value="2"/>
</dbReference>
<evidence type="ECO:0000256" key="3">
    <source>
        <dbReference type="SAM" id="SignalP"/>
    </source>
</evidence>
<feature type="signal peptide" evidence="3">
    <location>
        <begin position="1"/>
        <end position="19"/>
    </location>
</feature>
<name>A0A409XE09_PSICY</name>
<dbReference type="PROSITE" id="PS00122">
    <property type="entry name" value="CARBOXYLESTERASE_B_1"/>
    <property type="match status" value="2"/>
</dbReference>
<evidence type="ECO:0000256" key="1">
    <source>
        <dbReference type="ARBA" id="ARBA00005964"/>
    </source>
</evidence>
<dbReference type="InterPro" id="IPR019826">
    <property type="entry name" value="Carboxylesterase_B_AS"/>
</dbReference>
<dbReference type="GO" id="GO:0052689">
    <property type="term" value="F:carboxylic ester hydrolase activity"/>
    <property type="evidence" value="ECO:0007669"/>
    <property type="project" value="TreeGrafter"/>
</dbReference>
<dbReference type="PANTHER" id="PTHR43918">
    <property type="entry name" value="ACETYLCHOLINESTERASE"/>
    <property type="match status" value="1"/>
</dbReference>
<comment type="caution">
    <text evidence="5">The sequence shown here is derived from an EMBL/GenBank/DDBJ whole genome shotgun (WGS) entry which is preliminary data.</text>
</comment>
<sequence length="1175" mass="125290">MRYLQVFAAVSSAMSICYAVAVNSTSDGLVVTTAQGPVSGTLSTPAVRQFLGIPYASAQRWEAPTNPPNRTSVFKATNYSDTCPQNFSPLSREVMVLSGGQGIDIPESEDCLTANIWAPSVGRKQKTAVLVWIYGGGFQFGSSHLPEYNGQNFVHDHDDITVVTFNYRLNIFGQPNSPQLANGTGSQNFGLLDIDAAIKWVHANIGAFGGDPDRISLFGQSAGGLAVDAYTYAHPNDTIVKGAIEQSGNLGFATSGFIASPVIDGTWNTLASNVGCGNVSDTAQLACMKAVPFRKLEDTLIEIGSTFNILFDNITIFSDIEARAAAGNFLKVPLLGGSTLNEGDILTVAAEVVGLSPPASPFVTEILSDIQTQVNWTCPARSTAQDRVNAGVPTWRYQYQGESISFSKVDSPHPSYFALAVFPNISPRPDVRAYHLSEIPIVFGTFDTINPSIPITANETALSKYMQGAWVAFARDPSRGLVEYGWPLYNATTDSVVVLGNFANSTGSVFTTGSLLDSTCGNATQLLDFAALDLLPALNKAKEDGQDVRVLSVFSAGYGGKIDATDFGLKTYSVMCAADSATTYSDLMIEAFYERNPGITFSHAFPGDECAEYLWSGLLNTTAGTYRMGSKGEDIGTKGYYGNEALRQKLMRYLQVFAAVSSAMSICYAVAVNSTSDGLVVTTAQGPISGTLSTPTVRQFLGIPYASAQRWEAPTNPPNRTSVFKATNYSDTCPQNLSPLYREALVLSGGQGIDIPESEDCLTANIWAPSVGRKQKTAVLVWIYGGGFQFGSSHLPEYNGQNFVHDHDDITVVTFNYRLNIFGQPNSPQLANGTGSQNFGLLDIDAAIKWVHANIGAFGGDPDRISLFGQSAGGLAVDAYTYAHPNDTIVKGAIEQSGNLGFATSGFIASPVIDGTWNTLASNVGCGNVSDTAQLACMKAVPFRKLEDTLIKIGSTFNILFDNITIFSDIEARAAAGNFLKVPLLGGSTLNEDDILTVAAEVVGLSPPASPFVTEIVADIQTQVNWTCPAGSTAQDRVNAGVPTWRYQYQAVFPNISPRPDVRAYHLSEIPIIFGTYNTINPSIPITANETALSKYMQGAWVAFARDPSRGLVEYGWPLYNATTDSVVVLGNFVNSTGTVFTTGSLLDSTCGIATQLLDFAVLVSGASTAGKVSL</sequence>
<dbReference type="InParanoid" id="A0A409XE09"/>
<gene>
    <name evidence="5" type="ORF">CVT25_005089</name>
</gene>
<dbReference type="PANTHER" id="PTHR43918:SF4">
    <property type="entry name" value="CARBOXYLIC ESTER HYDROLASE"/>
    <property type="match status" value="1"/>
</dbReference>
<feature type="chain" id="PRO_5019571251" description="Carboxylesterase type B domain-containing protein" evidence="3">
    <location>
        <begin position="20"/>
        <end position="1175"/>
    </location>
</feature>
<keyword evidence="6" id="KW-1185">Reference proteome</keyword>
<reference evidence="5 6" key="1">
    <citation type="journal article" date="2018" name="Evol. Lett.">
        <title>Horizontal gene cluster transfer increased hallucinogenic mushroom diversity.</title>
        <authorList>
            <person name="Reynolds H.T."/>
            <person name="Vijayakumar V."/>
            <person name="Gluck-Thaler E."/>
            <person name="Korotkin H.B."/>
            <person name="Matheny P.B."/>
            <person name="Slot J.C."/>
        </authorList>
    </citation>
    <scope>NUCLEOTIDE SEQUENCE [LARGE SCALE GENOMIC DNA]</scope>
    <source>
        <strain evidence="5 6">2631</strain>
    </source>
</reference>
<dbReference type="Proteomes" id="UP000283269">
    <property type="component" value="Unassembled WGS sequence"/>
</dbReference>
<evidence type="ECO:0000313" key="6">
    <source>
        <dbReference type="Proteomes" id="UP000283269"/>
    </source>
</evidence>
<evidence type="ECO:0000256" key="2">
    <source>
        <dbReference type="ARBA" id="ARBA00022801"/>
    </source>
</evidence>
<dbReference type="OrthoDB" id="408631at2759"/>